<dbReference type="RefSeq" id="XP_019756270.1">
    <property type="nucleotide sequence ID" value="XM_019900711.2"/>
</dbReference>
<evidence type="ECO:0000313" key="2">
    <source>
        <dbReference type="EnsemblMetazoa" id="XP_019756270.1"/>
    </source>
</evidence>
<reference evidence="2" key="2">
    <citation type="submission" date="2024-08" db="UniProtKB">
        <authorList>
            <consortium name="EnsemblMetazoa"/>
        </authorList>
    </citation>
    <scope>IDENTIFICATION</scope>
</reference>
<dbReference type="InterPro" id="IPR015897">
    <property type="entry name" value="CHK_kinase-like"/>
</dbReference>
<dbReference type="InterPro" id="IPR004119">
    <property type="entry name" value="EcKL"/>
</dbReference>
<keyword evidence="3" id="KW-1185">Reference proteome</keyword>
<reference evidence="3" key="1">
    <citation type="journal article" date="2013" name="Genome Biol.">
        <title>Draft genome of the mountain pine beetle, Dendroctonus ponderosae Hopkins, a major forest pest.</title>
        <authorList>
            <person name="Keeling C.I."/>
            <person name="Yuen M.M."/>
            <person name="Liao N.Y."/>
            <person name="Docking T.R."/>
            <person name="Chan S.K."/>
            <person name="Taylor G.A."/>
            <person name="Palmquist D.L."/>
            <person name="Jackman S.D."/>
            <person name="Nguyen A."/>
            <person name="Li M."/>
            <person name="Henderson H."/>
            <person name="Janes J.K."/>
            <person name="Zhao Y."/>
            <person name="Pandoh P."/>
            <person name="Moore R."/>
            <person name="Sperling F.A."/>
            <person name="Huber D.P."/>
            <person name="Birol I."/>
            <person name="Jones S.J."/>
            <person name="Bohlmann J."/>
        </authorList>
    </citation>
    <scope>NUCLEOTIDE SEQUENCE</scope>
</reference>
<evidence type="ECO:0000259" key="1">
    <source>
        <dbReference type="SMART" id="SM00587"/>
    </source>
</evidence>
<sequence length="395" mass="45142">MSSIPKIRNIEGLLKNQLAPNEHVVDTKITRLTVPGENFGSEMMSLVIEIRDDSAKTERTLYAAAKLIPEKEEVRELFDTQVTYKSEFQFYNSVGPTLDKFLKKNGFPEGADFIAPLYGGRLNLDGSDRVDEDAVILMANLKVLGYSTGDKFKGLDISRAQVALRALAKFHAAGIGYRHQNPESFEENFRPYFYYFIGDHLHEVVFDNLLPVLKSGGFSAKEMETVTSVYQGIAKKKDVSEIWGTLIHYDTWLNNILIKHEGSEPKQAVLVDYQVFEYGTPLNDVMLFLFTSIQLDVLKKEIDNLLDYYFNSLVENLGKLGLDISKFSRDSFNEEVAVAVKKYEYHHTMWMLVPILSRDLESETAVKPGTILHWSDEHKDRIKLITRLCLKKGWF</sequence>
<dbReference type="AlphaFoldDB" id="A0AAR5P583"/>
<organism evidence="2 3">
    <name type="scientific">Dendroctonus ponderosae</name>
    <name type="common">Mountain pine beetle</name>
    <dbReference type="NCBI Taxonomy" id="77166"/>
    <lineage>
        <taxon>Eukaryota</taxon>
        <taxon>Metazoa</taxon>
        <taxon>Ecdysozoa</taxon>
        <taxon>Arthropoda</taxon>
        <taxon>Hexapoda</taxon>
        <taxon>Insecta</taxon>
        <taxon>Pterygota</taxon>
        <taxon>Neoptera</taxon>
        <taxon>Endopterygota</taxon>
        <taxon>Coleoptera</taxon>
        <taxon>Polyphaga</taxon>
        <taxon>Cucujiformia</taxon>
        <taxon>Curculionidae</taxon>
        <taxon>Scolytinae</taxon>
        <taxon>Dendroctonus</taxon>
    </lineage>
</organism>
<name>A0AAR5P583_DENPD</name>
<dbReference type="GeneID" id="109534916"/>
<evidence type="ECO:0000313" key="3">
    <source>
        <dbReference type="Proteomes" id="UP000019118"/>
    </source>
</evidence>
<dbReference type="Pfam" id="PF02958">
    <property type="entry name" value="EcKL"/>
    <property type="match status" value="1"/>
</dbReference>
<dbReference type="SMART" id="SM00587">
    <property type="entry name" value="CHK"/>
    <property type="match status" value="1"/>
</dbReference>
<accession>A0AAR5P583</accession>
<dbReference type="EnsemblMetazoa" id="XM_019900711.1">
    <property type="protein sequence ID" value="XP_019756270.1"/>
    <property type="gene ID" value="LOC109534916"/>
</dbReference>
<dbReference type="KEGG" id="dpa:109534916"/>
<dbReference type="InterPro" id="IPR011009">
    <property type="entry name" value="Kinase-like_dom_sf"/>
</dbReference>
<dbReference type="Gene3D" id="3.90.1200.10">
    <property type="match status" value="1"/>
</dbReference>
<proteinExistence type="predicted"/>
<dbReference type="PANTHER" id="PTHR11012">
    <property type="entry name" value="PROTEIN KINASE-LIKE DOMAIN-CONTAINING"/>
    <property type="match status" value="1"/>
</dbReference>
<dbReference type="PANTHER" id="PTHR11012:SF55">
    <property type="entry name" value="BHLH DOMAIN-CONTAINING PROTEIN"/>
    <property type="match status" value="1"/>
</dbReference>
<dbReference type="SUPFAM" id="SSF56112">
    <property type="entry name" value="Protein kinase-like (PK-like)"/>
    <property type="match status" value="1"/>
</dbReference>
<feature type="domain" description="CHK kinase-like" evidence="1">
    <location>
        <begin position="136"/>
        <end position="319"/>
    </location>
</feature>
<dbReference type="Proteomes" id="UP000019118">
    <property type="component" value="Unassembled WGS sequence"/>
</dbReference>
<protein>
    <recommendedName>
        <fullName evidence="1">CHK kinase-like domain-containing protein</fullName>
    </recommendedName>
</protein>